<evidence type="ECO:0000259" key="5">
    <source>
        <dbReference type="Pfam" id="PF00884"/>
    </source>
</evidence>
<evidence type="ECO:0000313" key="6">
    <source>
        <dbReference type="EMBL" id="VGO13062.1"/>
    </source>
</evidence>
<dbReference type="PROSITE" id="PS00523">
    <property type="entry name" value="SULFATASE_1"/>
    <property type="match status" value="1"/>
</dbReference>
<dbReference type="InterPro" id="IPR024607">
    <property type="entry name" value="Sulfatase_CS"/>
</dbReference>
<keyword evidence="4" id="KW-0106">Calcium</keyword>
<evidence type="ECO:0000256" key="1">
    <source>
        <dbReference type="ARBA" id="ARBA00008779"/>
    </source>
</evidence>
<dbReference type="InterPro" id="IPR050738">
    <property type="entry name" value="Sulfatase"/>
</dbReference>
<dbReference type="InterPro" id="IPR017850">
    <property type="entry name" value="Alkaline_phosphatase_core_sf"/>
</dbReference>
<dbReference type="PANTHER" id="PTHR42693:SF53">
    <property type="entry name" value="ENDO-4-O-SULFATASE"/>
    <property type="match status" value="1"/>
</dbReference>
<proteinExistence type="inferred from homology"/>
<dbReference type="Proteomes" id="UP000366872">
    <property type="component" value="Unassembled WGS sequence"/>
</dbReference>
<keyword evidence="3" id="KW-0378">Hydrolase</keyword>
<feature type="domain" description="Sulfatase N-terminal" evidence="5">
    <location>
        <begin position="43"/>
        <end position="378"/>
    </location>
</feature>
<dbReference type="InterPro" id="IPR000917">
    <property type="entry name" value="Sulfatase_N"/>
</dbReference>
<organism evidence="6 7">
    <name type="scientific">Pontiella desulfatans</name>
    <dbReference type="NCBI Taxonomy" id="2750659"/>
    <lineage>
        <taxon>Bacteria</taxon>
        <taxon>Pseudomonadati</taxon>
        <taxon>Kiritimatiellota</taxon>
        <taxon>Kiritimatiellia</taxon>
        <taxon>Kiritimatiellales</taxon>
        <taxon>Pontiellaceae</taxon>
        <taxon>Pontiella</taxon>
    </lineage>
</organism>
<keyword evidence="7" id="KW-1185">Reference proteome</keyword>
<dbReference type="SUPFAM" id="SSF53649">
    <property type="entry name" value="Alkaline phosphatase-like"/>
    <property type="match status" value="1"/>
</dbReference>
<reference evidence="6 7" key="1">
    <citation type="submission" date="2019-04" db="EMBL/GenBank/DDBJ databases">
        <authorList>
            <person name="Van Vliet M D."/>
        </authorList>
    </citation>
    <scope>NUCLEOTIDE SEQUENCE [LARGE SCALE GENOMIC DNA]</scope>
    <source>
        <strain evidence="6 7">F1</strain>
    </source>
</reference>
<evidence type="ECO:0000256" key="3">
    <source>
        <dbReference type="ARBA" id="ARBA00022801"/>
    </source>
</evidence>
<comment type="similarity">
    <text evidence="1">Belongs to the sulfatase family.</text>
</comment>
<evidence type="ECO:0000256" key="2">
    <source>
        <dbReference type="ARBA" id="ARBA00022723"/>
    </source>
</evidence>
<dbReference type="Gene3D" id="3.40.720.10">
    <property type="entry name" value="Alkaline Phosphatase, subunit A"/>
    <property type="match status" value="1"/>
</dbReference>
<dbReference type="Pfam" id="PF00884">
    <property type="entry name" value="Sulfatase"/>
    <property type="match status" value="1"/>
</dbReference>
<dbReference type="PANTHER" id="PTHR42693">
    <property type="entry name" value="ARYLSULFATASE FAMILY MEMBER"/>
    <property type="match status" value="1"/>
</dbReference>
<evidence type="ECO:0000256" key="4">
    <source>
        <dbReference type="ARBA" id="ARBA00022837"/>
    </source>
</evidence>
<dbReference type="AlphaFoldDB" id="A0A6C2TZG7"/>
<protein>
    <submittedName>
        <fullName evidence="6">Arylsulfatase</fullName>
    </submittedName>
</protein>
<sequence>MNFKMDKTGMIKLKQWVLGIGAVWVAGSALAAQQPLRQAQDRPNIVLVMADDMGWGDVGYHGYDDVMTPNIDRIAKEGVQFTQGYVTASVCGPSRAGLLTGVYQQKFGCGENPSSSGWPDNCKYPMAGVPTSQPMISELLKEQGYTTGMVGKWHLGVHEDLRPHSRGFDFYYGFLNGSHSYEEWTNEFAKNKSKWPIFRNNEMEPPQKDIYLTDLFSDEAVGFIDRNHDKPFFLYMAYNAIHHPWEVPAEYAERTKDLTNSENRNFIAAMILAMDDGVGRVYDELEKHKILDNTVIVFLTDNGSPRGQGLKHAPKDNLLERMDGMDYMSLTPYRGFKGDTYEGGIRVPFCMRWPGQINPGTKYEFPVSALDLVPTFVKGAKSDGVDLLPYIQGSKKGRPHDMMYWRRDTEYAIRKGDWKLTWNTKSGTPSIKLFNLAEDPEERVNLAKSQPERAQILQRLFEEWDNELPDNEWWGGPWNRKRHSGAIDVAEFNQNLPAANQLRKKIRK</sequence>
<dbReference type="GO" id="GO:0046872">
    <property type="term" value="F:metal ion binding"/>
    <property type="evidence" value="ECO:0007669"/>
    <property type="project" value="UniProtKB-KW"/>
</dbReference>
<dbReference type="Gene3D" id="3.30.1120.10">
    <property type="match status" value="1"/>
</dbReference>
<keyword evidence="2" id="KW-0479">Metal-binding</keyword>
<dbReference type="PROSITE" id="PS00149">
    <property type="entry name" value="SULFATASE_2"/>
    <property type="match status" value="1"/>
</dbReference>
<dbReference type="EMBL" id="CAAHFG010000001">
    <property type="protein sequence ID" value="VGO13062.1"/>
    <property type="molecule type" value="Genomic_DNA"/>
</dbReference>
<evidence type="ECO:0000313" key="7">
    <source>
        <dbReference type="Proteomes" id="UP000366872"/>
    </source>
</evidence>
<accession>A0A6C2TZG7</accession>
<name>A0A6C2TZG7_PONDE</name>
<dbReference type="GO" id="GO:0004065">
    <property type="term" value="F:arylsulfatase activity"/>
    <property type="evidence" value="ECO:0007669"/>
    <property type="project" value="TreeGrafter"/>
</dbReference>
<gene>
    <name evidence="6" type="primary">atsA_75</name>
    <name evidence="6" type="ORF">PDESU_01616</name>
</gene>